<reference evidence="4" key="1">
    <citation type="journal article" date="2019" name="Int. J. Syst. Evol. Microbiol.">
        <title>The Global Catalogue of Microorganisms (GCM) 10K type strain sequencing project: providing services to taxonomists for standard genome sequencing and annotation.</title>
        <authorList>
            <consortium name="The Broad Institute Genomics Platform"/>
            <consortium name="The Broad Institute Genome Sequencing Center for Infectious Disease"/>
            <person name="Wu L."/>
            <person name="Ma J."/>
        </authorList>
    </citation>
    <scope>NUCLEOTIDE SEQUENCE [LARGE SCALE GENOMIC DNA]</scope>
    <source>
        <strain evidence="4">CECT 7806</strain>
    </source>
</reference>
<dbReference type="PANTHER" id="PTHR24637">
    <property type="entry name" value="COLLAGEN"/>
    <property type="match status" value="1"/>
</dbReference>
<keyword evidence="2" id="KW-0732">Signal</keyword>
<dbReference type="InterPro" id="IPR008160">
    <property type="entry name" value="Collagen"/>
</dbReference>
<proteinExistence type="predicted"/>
<dbReference type="RefSeq" id="WP_238290963.1">
    <property type="nucleotide sequence ID" value="NZ_BPQS01000030.1"/>
</dbReference>
<dbReference type="Proteomes" id="UP001244297">
    <property type="component" value="Unassembled WGS sequence"/>
</dbReference>
<evidence type="ECO:0000313" key="4">
    <source>
        <dbReference type="Proteomes" id="UP001244297"/>
    </source>
</evidence>
<organism evidence="3 4">
    <name type="scientific">Methylobacterium longum</name>
    <dbReference type="NCBI Taxonomy" id="767694"/>
    <lineage>
        <taxon>Bacteria</taxon>
        <taxon>Pseudomonadati</taxon>
        <taxon>Pseudomonadota</taxon>
        <taxon>Alphaproteobacteria</taxon>
        <taxon>Hyphomicrobiales</taxon>
        <taxon>Methylobacteriaceae</taxon>
        <taxon>Methylobacterium</taxon>
    </lineage>
</organism>
<name>A0ABT8AJY5_9HYPH</name>
<sequence>MVRRVIMAAALCALTSGSYAAGHIDIDMAMIANGDLKVFGRLTPPRSTNVTLDEKYDARSDQEGRFSFQLPYHPESCVVTIKAESFSRQAVVGYCSRPHVVQVTAVPSKPAPMMLAANTPKGEVGPRGPQGVAGPQGPEGPQGERGAKGDPGPAGSAGPPGPTGQAGSKGEKGDKGERGPAGPAGPEGKAAAASAALRVQVEECAAGGRCVASCRPEEFAVNGTCSGGERPAMDESSIYCFAVGAAPTALKARAICARR</sequence>
<accession>A0ABT8AJY5</accession>
<feature type="chain" id="PRO_5047138519" evidence="2">
    <location>
        <begin position="21"/>
        <end position="259"/>
    </location>
</feature>
<keyword evidence="4" id="KW-1185">Reference proteome</keyword>
<evidence type="ECO:0000313" key="3">
    <source>
        <dbReference type="EMBL" id="MDN3569821.1"/>
    </source>
</evidence>
<gene>
    <name evidence="3" type="ORF">QWZ18_04160</name>
</gene>
<feature type="signal peptide" evidence="2">
    <location>
        <begin position="1"/>
        <end position="20"/>
    </location>
</feature>
<feature type="compositionally biased region" description="Low complexity" evidence="1">
    <location>
        <begin position="180"/>
        <end position="190"/>
    </location>
</feature>
<feature type="compositionally biased region" description="Basic and acidic residues" evidence="1">
    <location>
        <begin position="169"/>
        <end position="178"/>
    </location>
</feature>
<evidence type="ECO:0000256" key="2">
    <source>
        <dbReference type="SAM" id="SignalP"/>
    </source>
</evidence>
<dbReference type="EMBL" id="JAUFPT010000008">
    <property type="protein sequence ID" value="MDN3569821.1"/>
    <property type="molecule type" value="Genomic_DNA"/>
</dbReference>
<feature type="region of interest" description="Disordered" evidence="1">
    <location>
        <begin position="114"/>
        <end position="190"/>
    </location>
</feature>
<dbReference type="Pfam" id="PF01391">
    <property type="entry name" value="Collagen"/>
    <property type="match status" value="1"/>
</dbReference>
<feature type="compositionally biased region" description="Low complexity" evidence="1">
    <location>
        <begin position="126"/>
        <end position="141"/>
    </location>
</feature>
<protein>
    <submittedName>
        <fullName evidence="3">Collagen-like protein</fullName>
    </submittedName>
</protein>
<comment type="caution">
    <text evidence="3">The sequence shown here is derived from an EMBL/GenBank/DDBJ whole genome shotgun (WGS) entry which is preliminary data.</text>
</comment>
<dbReference type="PANTHER" id="PTHR24637:SF421">
    <property type="entry name" value="CUTICLE COLLAGEN DPY-2"/>
    <property type="match status" value="1"/>
</dbReference>
<evidence type="ECO:0000256" key="1">
    <source>
        <dbReference type="SAM" id="MobiDB-lite"/>
    </source>
</evidence>